<dbReference type="Pfam" id="PF13412">
    <property type="entry name" value="HTH_24"/>
    <property type="match status" value="1"/>
</dbReference>
<name>A0A921GHC1_9ACTN</name>
<dbReference type="AlphaFoldDB" id="A0A921GHC1"/>
<protein>
    <submittedName>
        <fullName evidence="1">Winged helix-turn-helix transcriptional regulator</fullName>
    </submittedName>
</protein>
<organism evidence="1 2">
    <name type="scientific">Thermophilibacter provencensis</name>
    <dbReference type="NCBI Taxonomy" id="1852386"/>
    <lineage>
        <taxon>Bacteria</taxon>
        <taxon>Bacillati</taxon>
        <taxon>Actinomycetota</taxon>
        <taxon>Coriobacteriia</taxon>
        <taxon>Coriobacteriales</taxon>
        <taxon>Atopobiaceae</taxon>
        <taxon>Thermophilibacter</taxon>
    </lineage>
</organism>
<reference evidence="1" key="1">
    <citation type="journal article" date="2021" name="PeerJ">
        <title>Extensive microbial diversity within the chicken gut microbiome revealed by metagenomics and culture.</title>
        <authorList>
            <person name="Gilroy R."/>
            <person name="Ravi A."/>
            <person name="Getino M."/>
            <person name="Pursley I."/>
            <person name="Horton D.L."/>
            <person name="Alikhan N.F."/>
            <person name="Baker D."/>
            <person name="Gharbi K."/>
            <person name="Hall N."/>
            <person name="Watson M."/>
            <person name="Adriaenssens E.M."/>
            <person name="Foster-Nyarko E."/>
            <person name="Jarju S."/>
            <person name="Secka A."/>
            <person name="Antonio M."/>
            <person name="Oren A."/>
            <person name="Chaudhuri R.R."/>
            <person name="La Ragione R."/>
            <person name="Hildebrand F."/>
            <person name="Pallen M.J."/>
        </authorList>
    </citation>
    <scope>NUCLEOTIDE SEQUENCE</scope>
    <source>
        <strain evidence="1">CHK124-7917</strain>
    </source>
</reference>
<evidence type="ECO:0000313" key="2">
    <source>
        <dbReference type="Proteomes" id="UP000697330"/>
    </source>
</evidence>
<reference evidence="1" key="2">
    <citation type="submission" date="2021-09" db="EMBL/GenBank/DDBJ databases">
        <authorList>
            <person name="Gilroy R."/>
        </authorList>
    </citation>
    <scope>NUCLEOTIDE SEQUENCE</scope>
    <source>
        <strain evidence="1">CHK124-7917</strain>
    </source>
</reference>
<evidence type="ECO:0000313" key="1">
    <source>
        <dbReference type="EMBL" id="HJF45073.1"/>
    </source>
</evidence>
<comment type="caution">
    <text evidence="1">The sequence shown here is derived from an EMBL/GenBank/DDBJ whole genome shotgun (WGS) entry which is preliminary data.</text>
</comment>
<dbReference type="Proteomes" id="UP000697330">
    <property type="component" value="Unassembled WGS sequence"/>
</dbReference>
<accession>A0A921GHC1</accession>
<proteinExistence type="predicted"/>
<sequence length="102" mass="11603">MAKQTPQSVRIQINETDRALLVAMGERVGRPNARVSIPNRDFVDRINMSAQTVRRSCQKLERMGLIRSWRTKRADGSFDANAYEVTLVGWAVLKGVREQDKS</sequence>
<gene>
    <name evidence="1" type="ORF">K8U72_04725</name>
</gene>
<dbReference type="RefSeq" id="WP_274958949.1">
    <property type="nucleotide sequence ID" value="NZ_CAUWLO010000007.1"/>
</dbReference>
<dbReference type="EMBL" id="DYWQ01000072">
    <property type="protein sequence ID" value="HJF45073.1"/>
    <property type="molecule type" value="Genomic_DNA"/>
</dbReference>